<dbReference type="EMBL" id="LSBJ02000001">
    <property type="protein sequence ID" value="OWT43413.1"/>
    <property type="molecule type" value="Genomic_DNA"/>
</dbReference>
<accession>A0A219ARM4</accession>
<dbReference type="AlphaFoldDB" id="A0A219ARM4"/>
<protein>
    <submittedName>
        <fullName evidence="1">Uncharacterized protein</fullName>
    </submittedName>
</protein>
<evidence type="ECO:0000313" key="1">
    <source>
        <dbReference type="EMBL" id="OWT43413.1"/>
    </source>
</evidence>
<dbReference type="GeneID" id="33936408"/>
<dbReference type="Proteomes" id="UP000078397">
    <property type="component" value="Unassembled WGS sequence"/>
</dbReference>
<dbReference type="RefSeq" id="XP_022285836.1">
    <property type="nucleotide sequence ID" value="XM_022429147.1"/>
</dbReference>
<evidence type="ECO:0000313" key="2">
    <source>
        <dbReference type="Proteomes" id="UP000078397"/>
    </source>
</evidence>
<dbReference type="KEGG" id="pchm:VFPPC_17438"/>
<comment type="caution">
    <text evidence="1">The sequence shown here is derived from an EMBL/GenBank/DDBJ whole genome shotgun (WGS) entry which is preliminary data.</text>
</comment>
<name>A0A219ARM4_METCM</name>
<gene>
    <name evidence="1" type="ORF">VFPPC_17438</name>
</gene>
<sequence>MKAECRRRSAKFEHHAPHIKYPSTWIQIRMPFRQPRVALVKFHYGPSEAHQATLGTITSVSSVLQPGGTDPQGQNTTYLSVFETLELPRVCGLETHSSTTVCHGN</sequence>
<reference evidence="1 2" key="1">
    <citation type="journal article" date="2016" name="PLoS Pathog.">
        <title>Biosynthesis of antibiotic leucinostatins in bio-control fungus Purpureocillium lilacinum and their inhibition on phytophthora revealed by genome mining.</title>
        <authorList>
            <person name="Wang G."/>
            <person name="Liu Z."/>
            <person name="Lin R."/>
            <person name="Li E."/>
            <person name="Mao Z."/>
            <person name="Ling J."/>
            <person name="Yang Y."/>
            <person name="Yin W.B."/>
            <person name="Xie B."/>
        </authorList>
    </citation>
    <scope>NUCLEOTIDE SEQUENCE [LARGE SCALE GENOMIC DNA]</scope>
    <source>
        <strain evidence="1">170</strain>
    </source>
</reference>
<organism evidence="1 2">
    <name type="scientific">Pochonia chlamydosporia 170</name>
    <dbReference type="NCBI Taxonomy" id="1380566"/>
    <lineage>
        <taxon>Eukaryota</taxon>
        <taxon>Fungi</taxon>
        <taxon>Dikarya</taxon>
        <taxon>Ascomycota</taxon>
        <taxon>Pezizomycotina</taxon>
        <taxon>Sordariomycetes</taxon>
        <taxon>Hypocreomycetidae</taxon>
        <taxon>Hypocreales</taxon>
        <taxon>Clavicipitaceae</taxon>
        <taxon>Pochonia</taxon>
    </lineage>
</organism>
<proteinExistence type="predicted"/>
<keyword evidence="2" id="KW-1185">Reference proteome</keyword>